<evidence type="ECO:0000256" key="7">
    <source>
        <dbReference type="SAM" id="Phobius"/>
    </source>
</evidence>
<evidence type="ECO:0000256" key="1">
    <source>
        <dbReference type="ARBA" id="ARBA00004651"/>
    </source>
</evidence>
<proteinExistence type="inferred from homology"/>
<feature type="transmembrane region" description="Helical" evidence="7">
    <location>
        <begin position="33"/>
        <end position="53"/>
    </location>
</feature>
<comment type="caution">
    <text evidence="9">The sequence shown here is derived from an EMBL/GenBank/DDBJ whole genome shotgun (WGS) entry which is preliminary data.</text>
</comment>
<evidence type="ECO:0000259" key="8">
    <source>
        <dbReference type="Pfam" id="PF04239"/>
    </source>
</evidence>
<evidence type="ECO:0000256" key="3">
    <source>
        <dbReference type="ARBA" id="ARBA00022475"/>
    </source>
</evidence>
<evidence type="ECO:0000256" key="4">
    <source>
        <dbReference type="ARBA" id="ARBA00022692"/>
    </source>
</evidence>
<dbReference type="InterPro" id="IPR023090">
    <property type="entry name" value="UPF0702_alpha/beta_dom_sf"/>
</dbReference>
<comment type="similarity">
    <text evidence="2">Belongs to the UPF0702 family.</text>
</comment>
<feature type="domain" description="YetF C-terminal" evidence="8">
    <location>
        <begin position="82"/>
        <end position="213"/>
    </location>
</feature>
<dbReference type="Gene3D" id="3.30.240.20">
    <property type="entry name" value="bsu07140 like domains"/>
    <property type="match status" value="2"/>
</dbReference>
<keyword evidence="3" id="KW-1003">Cell membrane</keyword>
<dbReference type="PANTHER" id="PTHR34582:SF7">
    <property type="entry name" value="UPF0702 TRANSMEMBRANE PROTEIN YDFS"/>
    <property type="match status" value="1"/>
</dbReference>
<dbReference type="RefSeq" id="WP_160198132.1">
    <property type="nucleotide sequence ID" value="NZ_QXXA01000014.1"/>
</dbReference>
<keyword evidence="10" id="KW-1185">Reference proteome</keyword>
<evidence type="ECO:0000313" key="9">
    <source>
        <dbReference type="EMBL" id="NBI07661.1"/>
    </source>
</evidence>
<evidence type="ECO:0000256" key="6">
    <source>
        <dbReference type="ARBA" id="ARBA00023136"/>
    </source>
</evidence>
<dbReference type="AlphaFoldDB" id="A0A845QZC3"/>
<feature type="transmembrane region" description="Helical" evidence="7">
    <location>
        <begin position="7"/>
        <end position="26"/>
    </location>
</feature>
<dbReference type="Proteomes" id="UP000467132">
    <property type="component" value="Unassembled WGS sequence"/>
</dbReference>
<evidence type="ECO:0000256" key="2">
    <source>
        <dbReference type="ARBA" id="ARBA00006448"/>
    </source>
</evidence>
<sequence length="242" mass="27931">MKLFLEVVVQTFLAFFTILFITRLLGRQQVAQLTFFEYINGITFGSIAATLATDVNQHTYQHFIGLLLFGVLTGLVSYISLKKRQFRKVIEGEPIIVIQEGQILENNLKRARYSIDELNLLLRDKDVFSIEDVEFGLLEINGKLNVIKKSDKKTATREDLGISNSKDSLFTEIIIGGQIIYENLRERKMTGKDLMKMIKPFGINRIDEIYYSAIDENNKIYIDKYDDKIESQIDISENNRKV</sequence>
<protein>
    <submittedName>
        <fullName evidence="9">DUF421 domain-containing protein</fullName>
    </submittedName>
</protein>
<dbReference type="GO" id="GO:0005886">
    <property type="term" value="C:plasma membrane"/>
    <property type="evidence" value="ECO:0007669"/>
    <property type="project" value="UniProtKB-SubCell"/>
</dbReference>
<keyword evidence="5 7" id="KW-1133">Transmembrane helix</keyword>
<reference evidence="9 10" key="1">
    <citation type="submission" date="2018-08" db="EMBL/GenBank/DDBJ databases">
        <title>Murine metabolic-syndrome-specific gut microbial biobank.</title>
        <authorList>
            <person name="Liu C."/>
        </authorList>
    </citation>
    <scope>NUCLEOTIDE SEQUENCE [LARGE SCALE GENOMIC DNA]</scope>
    <source>
        <strain evidence="9 10">583</strain>
    </source>
</reference>
<dbReference type="OrthoDB" id="9778331at2"/>
<accession>A0A845QZC3</accession>
<evidence type="ECO:0000256" key="5">
    <source>
        <dbReference type="ARBA" id="ARBA00022989"/>
    </source>
</evidence>
<dbReference type="EMBL" id="QXXA01000014">
    <property type="protein sequence ID" value="NBI07661.1"/>
    <property type="molecule type" value="Genomic_DNA"/>
</dbReference>
<name>A0A845QZC3_9CLOT</name>
<dbReference type="PANTHER" id="PTHR34582">
    <property type="entry name" value="UPF0702 TRANSMEMBRANE PROTEIN YCAP"/>
    <property type="match status" value="1"/>
</dbReference>
<dbReference type="InterPro" id="IPR007353">
    <property type="entry name" value="DUF421"/>
</dbReference>
<dbReference type="Pfam" id="PF04239">
    <property type="entry name" value="DUF421"/>
    <property type="match status" value="1"/>
</dbReference>
<comment type="subcellular location">
    <subcellularLocation>
        <location evidence="1">Cell membrane</location>
        <topology evidence="1">Multi-pass membrane protein</topology>
    </subcellularLocation>
</comment>
<keyword evidence="6 7" id="KW-0472">Membrane</keyword>
<gene>
    <name evidence="9" type="ORF">D3Z33_12435</name>
</gene>
<evidence type="ECO:0000313" key="10">
    <source>
        <dbReference type="Proteomes" id="UP000467132"/>
    </source>
</evidence>
<keyword evidence="4 7" id="KW-0812">Transmembrane</keyword>
<feature type="transmembrane region" description="Helical" evidence="7">
    <location>
        <begin position="59"/>
        <end position="81"/>
    </location>
</feature>
<organism evidence="9 10">
    <name type="scientific">Senegalia massiliensis</name>
    <dbReference type="NCBI Taxonomy" id="1720316"/>
    <lineage>
        <taxon>Bacteria</taxon>
        <taxon>Bacillati</taxon>
        <taxon>Bacillota</taxon>
        <taxon>Clostridia</taxon>
        <taxon>Eubacteriales</taxon>
        <taxon>Clostridiaceae</taxon>
        <taxon>Senegalia</taxon>
    </lineage>
</organism>